<proteinExistence type="predicted"/>
<gene>
    <name evidence="3" type="ORF">Ddye_024742</name>
</gene>
<evidence type="ECO:0000256" key="1">
    <source>
        <dbReference type="PROSITE-ProRule" id="PRU00176"/>
    </source>
</evidence>
<reference evidence="3" key="1">
    <citation type="journal article" date="2023" name="Plant J.">
        <title>Genome sequences and population genomics provide insights into the demographic history, inbreeding, and mutation load of two 'living fossil' tree species of Dipteronia.</title>
        <authorList>
            <person name="Feng Y."/>
            <person name="Comes H.P."/>
            <person name="Chen J."/>
            <person name="Zhu S."/>
            <person name="Lu R."/>
            <person name="Zhang X."/>
            <person name="Li P."/>
            <person name="Qiu J."/>
            <person name="Olsen K.M."/>
            <person name="Qiu Y."/>
        </authorList>
    </citation>
    <scope>NUCLEOTIDE SEQUENCE</scope>
    <source>
        <strain evidence="3">KIB01</strain>
    </source>
</reference>
<dbReference type="AlphaFoldDB" id="A0AAD9TWE5"/>
<keyword evidence="1" id="KW-0694">RNA-binding</keyword>
<comment type="caution">
    <text evidence="3">The sequence shown here is derived from an EMBL/GenBank/DDBJ whole genome shotgun (WGS) entry which is preliminary data.</text>
</comment>
<name>A0AAD9TWE5_9ROSI</name>
<dbReference type="Proteomes" id="UP001280121">
    <property type="component" value="Unassembled WGS sequence"/>
</dbReference>
<dbReference type="InterPro" id="IPR012677">
    <property type="entry name" value="Nucleotide-bd_a/b_plait_sf"/>
</dbReference>
<evidence type="ECO:0000259" key="2">
    <source>
        <dbReference type="PROSITE" id="PS50102"/>
    </source>
</evidence>
<evidence type="ECO:0000313" key="3">
    <source>
        <dbReference type="EMBL" id="KAK2642979.1"/>
    </source>
</evidence>
<feature type="domain" description="RRM" evidence="2">
    <location>
        <begin position="253"/>
        <end position="332"/>
    </location>
</feature>
<protein>
    <recommendedName>
        <fullName evidence="2">RRM domain-containing protein</fullName>
    </recommendedName>
</protein>
<dbReference type="GO" id="GO:0003723">
    <property type="term" value="F:RNA binding"/>
    <property type="evidence" value="ECO:0007669"/>
    <property type="project" value="UniProtKB-UniRule"/>
</dbReference>
<dbReference type="InterPro" id="IPR000504">
    <property type="entry name" value="RRM_dom"/>
</dbReference>
<evidence type="ECO:0000313" key="4">
    <source>
        <dbReference type="Proteomes" id="UP001280121"/>
    </source>
</evidence>
<dbReference type="Gene3D" id="3.30.70.330">
    <property type="match status" value="1"/>
</dbReference>
<organism evidence="3 4">
    <name type="scientific">Dipteronia dyeriana</name>
    <dbReference type="NCBI Taxonomy" id="168575"/>
    <lineage>
        <taxon>Eukaryota</taxon>
        <taxon>Viridiplantae</taxon>
        <taxon>Streptophyta</taxon>
        <taxon>Embryophyta</taxon>
        <taxon>Tracheophyta</taxon>
        <taxon>Spermatophyta</taxon>
        <taxon>Magnoliopsida</taxon>
        <taxon>eudicotyledons</taxon>
        <taxon>Gunneridae</taxon>
        <taxon>Pentapetalae</taxon>
        <taxon>rosids</taxon>
        <taxon>malvids</taxon>
        <taxon>Sapindales</taxon>
        <taxon>Sapindaceae</taxon>
        <taxon>Hippocastanoideae</taxon>
        <taxon>Acereae</taxon>
        <taxon>Dipteronia</taxon>
    </lineage>
</organism>
<dbReference type="Pfam" id="PF00076">
    <property type="entry name" value="RRM_1"/>
    <property type="match status" value="1"/>
</dbReference>
<keyword evidence="4" id="KW-1185">Reference proteome</keyword>
<dbReference type="PROSITE" id="PS50102">
    <property type="entry name" value="RRM"/>
    <property type="match status" value="1"/>
</dbReference>
<dbReference type="EMBL" id="JANJYI010000007">
    <property type="protein sequence ID" value="KAK2642979.1"/>
    <property type="molecule type" value="Genomic_DNA"/>
</dbReference>
<sequence length="456" mass="53091">MNERADRGVDMTLEVEISKVIEKGIAFRVNFNQSNEEDERQQRDGLQWNLDLEVAQIIETGVAVGFNCNGKKEEVSTILASKEKEDEDRKAYLGVFQITIPLRLVSQGRIEGLARSVSLTIVKEGEQRLAAVKVKAVKNGWTMALRKKRIDILSELLGGIKRDEQRWRQNFYEDGSIVKDLNKTFIALIPKKGNPKTLSDFRPISLVGSMYKIIAKILDSFVITEEIIHMWKRDHEGGVLVKLNFEKAYDSVDHVFLDRFELPFQESHRVRFGFFKTFGKVRNIYLAKANKGMKRGFTFVRFATLEEARRVAKMIKGMHMYRWPIDVKIALYGWNRRRTQSVVAAEKRAKDGQSSYGEHMDDQWWEVRRANGKRRDNISFAEVVRDERQKEKRDCQHEELETLVLNRKISEKSWVENCTIGVLKEFSSVYRVNKRLFDRGFWFSSKYLGGINIVVF</sequence>
<dbReference type="SUPFAM" id="SSF54928">
    <property type="entry name" value="RNA-binding domain, RBD"/>
    <property type="match status" value="1"/>
</dbReference>
<dbReference type="InterPro" id="IPR035979">
    <property type="entry name" value="RBD_domain_sf"/>
</dbReference>
<accession>A0AAD9TWE5</accession>